<comment type="similarity">
    <text evidence="1">Belongs to the NDRG family.</text>
</comment>
<dbReference type="WBParaSite" id="GPLIN_000526200">
    <property type="protein sequence ID" value="GPLIN_000526200"/>
    <property type="gene ID" value="GPLIN_000526200"/>
</dbReference>
<dbReference type="Pfam" id="PF03096">
    <property type="entry name" value="Ndr"/>
    <property type="match status" value="1"/>
</dbReference>
<accession>A0A183BXC3</accession>
<reference evidence="3" key="1">
    <citation type="submission" date="2014-05" db="EMBL/GenBank/DDBJ databases">
        <title>The genome and life-stage specific transcriptomes of Globodera pallida elucidate key aspects of plant parasitism by a cyst nematode.</title>
        <authorList>
            <person name="Cotton J.A."/>
            <person name="Lilley C.J."/>
            <person name="Jones L.M."/>
            <person name="Kikuchi T."/>
            <person name="Reid A.J."/>
            <person name="Thorpe P."/>
            <person name="Tsai I.J."/>
            <person name="Beasley H."/>
            <person name="Blok V."/>
            <person name="Cock P.J.A."/>
            <person name="Van den Akker S.E."/>
            <person name="Holroyd N."/>
            <person name="Hunt M."/>
            <person name="Mantelin S."/>
            <person name="Naghra H."/>
            <person name="Pain A."/>
            <person name="Palomares-Rius J.E."/>
            <person name="Zarowiecki M."/>
            <person name="Berriman M."/>
            <person name="Jones J.T."/>
            <person name="Urwin P.E."/>
        </authorList>
    </citation>
    <scope>NUCLEOTIDE SEQUENCE [LARGE SCALE GENOMIC DNA]</scope>
    <source>
        <strain evidence="3">Lindley</strain>
    </source>
</reference>
<evidence type="ECO:0000313" key="4">
    <source>
        <dbReference type="WBParaSite" id="GPLIN_000526200"/>
    </source>
</evidence>
<dbReference type="AlphaFoldDB" id="A0A183BXC3"/>
<proteinExistence type="inferred from homology"/>
<dbReference type="InterPro" id="IPR004142">
    <property type="entry name" value="NDRG"/>
</dbReference>
<dbReference type="Gene3D" id="3.40.50.1820">
    <property type="entry name" value="alpha/beta hydrolase"/>
    <property type="match status" value="1"/>
</dbReference>
<feature type="transmembrane region" description="Helical" evidence="2">
    <location>
        <begin position="21"/>
        <end position="44"/>
    </location>
</feature>
<dbReference type="Proteomes" id="UP000050741">
    <property type="component" value="Unassembled WGS sequence"/>
</dbReference>
<protein>
    <submittedName>
        <fullName evidence="4">Protein NDRG3</fullName>
    </submittedName>
</protein>
<evidence type="ECO:0000256" key="2">
    <source>
        <dbReference type="SAM" id="Phobius"/>
    </source>
</evidence>
<organism evidence="3 4">
    <name type="scientific">Globodera pallida</name>
    <name type="common">Potato cyst nematode worm</name>
    <name type="synonym">Heterodera pallida</name>
    <dbReference type="NCBI Taxonomy" id="36090"/>
    <lineage>
        <taxon>Eukaryota</taxon>
        <taxon>Metazoa</taxon>
        <taxon>Ecdysozoa</taxon>
        <taxon>Nematoda</taxon>
        <taxon>Chromadorea</taxon>
        <taxon>Rhabditida</taxon>
        <taxon>Tylenchina</taxon>
        <taxon>Tylenchomorpha</taxon>
        <taxon>Tylenchoidea</taxon>
        <taxon>Heteroderidae</taxon>
        <taxon>Heteroderinae</taxon>
        <taxon>Globodera</taxon>
    </lineage>
</organism>
<name>A0A183BXC3_GLOPA</name>
<dbReference type="PANTHER" id="PTHR11034">
    <property type="entry name" value="N-MYC DOWNSTREAM REGULATED"/>
    <property type="match status" value="1"/>
</dbReference>
<evidence type="ECO:0000256" key="1">
    <source>
        <dbReference type="ARBA" id="ARBA00005598"/>
    </source>
</evidence>
<keyword evidence="3" id="KW-1185">Reference proteome</keyword>
<keyword evidence="2" id="KW-1133">Transmembrane helix</keyword>
<dbReference type="InterPro" id="IPR029058">
    <property type="entry name" value="AB_hydrolase_fold"/>
</dbReference>
<dbReference type="SUPFAM" id="SSF53474">
    <property type="entry name" value="alpha/beta-Hydrolases"/>
    <property type="match status" value="1"/>
</dbReference>
<evidence type="ECO:0000313" key="3">
    <source>
        <dbReference type="Proteomes" id="UP000050741"/>
    </source>
</evidence>
<reference evidence="4" key="2">
    <citation type="submission" date="2016-06" db="UniProtKB">
        <authorList>
            <consortium name="WormBaseParasite"/>
        </authorList>
    </citation>
    <scope>IDENTIFICATION</scope>
</reference>
<keyword evidence="2" id="KW-0472">Membrane</keyword>
<sequence>MRQDRNQKRKNCRQTIVIRQWMDLLISLKSFVGIGIGAGANVMLRYAMSQQRLLDALILINATSQKAGWVEWGYQKWNLNGLSDVASLRHIEECNPDIVQQYHDYFYSYSNTWNLALYIDAFLNDVILRDLKSVSDYLLKVPILQIVGMNSAFISL</sequence>
<keyword evidence="2" id="KW-0812">Transmembrane</keyword>